<dbReference type="InterPro" id="IPR040521">
    <property type="entry name" value="KDZ"/>
</dbReference>
<dbReference type="OrthoDB" id="3257338at2759"/>
<accession>A0A4Q2DB84</accession>
<reference evidence="3 4" key="1">
    <citation type="submission" date="2019-01" db="EMBL/GenBank/DDBJ databases">
        <title>Draft genome sequence of Psathyrella aberdarensis IHI B618.</title>
        <authorList>
            <person name="Buettner E."/>
            <person name="Kellner H."/>
        </authorList>
    </citation>
    <scope>NUCLEOTIDE SEQUENCE [LARGE SCALE GENOMIC DNA]</scope>
    <source>
        <strain evidence="3 4">IHI B618</strain>
    </source>
</reference>
<feature type="compositionally biased region" description="Acidic residues" evidence="1">
    <location>
        <begin position="94"/>
        <end position="111"/>
    </location>
</feature>
<dbReference type="AlphaFoldDB" id="A0A4Q2DB84"/>
<dbReference type="Pfam" id="PF18803">
    <property type="entry name" value="CxC2"/>
    <property type="match status" value="1"/>
</dbReference>
<keyword evidence="4" id="KW-1185">Reference proteome</keyword>
<dbReference type="PANTHER" id="PTHR33096:SF1">
    <property type="entry name" value="CXC1-LIKE CYSTEINE CLUSTER ASSOCIATED WITH KDZ TRANSPOSASES DOMAIN-CONTAINING PROTEIN"/>
    <property type="match status" value="1"/>
</dbReference>
<name>A0A4Q2DB84_9AGAR</name>
<feature type="domain" description="CxC2-like cysteine cluster KDZ transposase-associated" evidence="2">
    <location>
        <begin position="215"/>
        <end position="322"/>
    </location>
</feature>
<dbReference type="Proteomes" id="UP000290288">
    <property type="component" value="Unassembled WGS sequence"/>
</dbReference>
<sequence length="856" mass="96351">MDEPTVDEPGGSAYLKVEWLTNIHSPKRNYEHDTRGAPLLMTQQQIIVPASPTKRSGPALSTCVDATPAEGHTAVGGDPQAGFRDPFEEFPPLVDDDDSEDAGEWEDEEKVDDAGASAPGKRKRRRGDRPFLYFSLKIPTIVKEILRLEGTGCAQDDVVPCSLCTTSLEPTAVHRCRDCHVLGLLCTSCMVHAHAPNPLHRIETWTGTYFARSSLKTLGLRIQLNHPTGERCIKPEAADNNTFTIIDSDGLHVVALDFCGCHLAVPRVQQLLRRRLFPATTIHPRTASTFRVLETFQMLSFTSKVSGYDFLRAIERRTDNTGSAGIPSRYKSFMRTVREWRHVRLLKRRGCGLGPLENLSMEAGSCAVLCPACPYPGINLPDEWENIPVSEQWKHALFLGIDANFRLRRNNVSNEENDPSLNKGCGYIVEETAYKKHLAEFDSKVVPKFHLPAHVQTCQLKYSFNRLPKVGRTDGESPERLWSIFNALAYSTREMGPGSRRDTLDDSFGDHNWAKITKFASTFKDRGDEAIAMRKKQVARFLDYSASLPAKAVNCWTKEIQRWEVDDSKPNPFVDPNVITEHSIRFELAKEDSAAVKRGEAILMHKDSSPSLMVFQGIQIEKIQRDRKIKAQDLGPHATELARANWEEAGHALQRRINSWMVTQHLYLPQVAAMRKIEEEEGDPMECEVEDVPLLLPSSITTSSGIDLRFFQVEMKYWQAQASSALGQLRGLLLSRSQLWNSKKKYSHGQGQNTRSHALIGSVQQKIDDTVKLYRDVHLCMRRLGNALGTTLWELEFPPLQDDDVRGLSDDFDGGEGYKGLTWIWMVQGVANTQGDSKASDQSSLRTELRVEWCKH</sequence>
<feature type="region of interest" description="Disordered" evidence="1">
    <location>
        <begin position="64"/>
        <end position="125"/>
    </location>
</feature>
<dbReference type="STRING" id="2316362.A0A4Q2DB84"/>
<dbReference type="InterPro" id="IPR041457">
    <property type="entry name" value="CxC2_KDZ-assoc"/>
</dbReference>
<organism evidence="3 4">
    <name type="scientific">Candolleomyces aberdarensis</name>
    <dbReference type="NCBI Taxonomy" id="2316362"/>
    <lineage>
        <taxon>Eukaryota</taxon>
        <taxon>Fungi</taxon>
        <taxon>Dikarya</taxon>
        <taxon>Basidiomycota</taxon>
        <taxon>Agaricomycotina</taxon>
        <taxon>Agaricomycetes</taxon>
        <taxon>Agaricomycetidae</taxon>
        <taxon>Agaricales</taxon>
        <taxon>Agaricineae</taxon>
        <taxon>Psathyrellaceae</taxon>
        <taxon>Candolleomyces</taxon>
    </lineage>
</organism>
<evidence type="ECO:0000259" key="2">
    <source>
        <dbReference type="Pfam" id="PF18803"/>
    </source>
</evidence>
<evidence type="ECO:0000256" key="1">
    <source>
        <dbReference type="SAM" id="MobiDB-lite"/>
    </source>
</evidence>
<dbReference type="PANTHER" id="PTHR33096">
    <property type="entry name" value="CXC2 DOMAIN-CONTAINING PROTEIN"/>
    <property type="match status" value="1"/>
</dbReference>
<proteinExistence type="predicted"/>
<evidence type="ECO:0000313" key="3">
    <source>
        <dbReference type="EMBL" id="RXW16920.1"/>
    </source>
</evidence>
<comment type="caution">
    <text evidence="3">The sequence shown here is derived from an EMBL/GenBank/DDBJ whole genome shotgun (WGS) entry which is preliminary data.</text>
</comment>
<dbReference type="Pfam" id="PF18758">
    <property type="entry name" value="KDZ"/>
    <property type="match status" value="1"/>
</dbReference>
<gene>
    <name evidence="3" type="ORF">EST38_g8933</name>
</gene>
<dbReference type="EMBL" id="SDEE01000388">
    <property type="protein sequence ID" value="RXW16920.1"/>
    <property type="molecule type" value="Genomic_DNA"/>
</dbReference>
<evidence type="ECO:0000313" key="4">
    <source>
        <dbReference type="Proteomes" id="UP000290288"/>
    </source>
</evidence>
<protein>
    <recommendedName>
        <fullName evidence="2">CxC2-like cysteine cluster KDZ transposase-associated domain-containing protein</fullName>
    </recommendedName>
</protein>